<dbReference type="SUPFAM" id="SSF56925">
    <property type="entry name" value="OMPA-like"/>
    <property type="match status" value="1"/>
</dbReference>
<keyword evidence="2 6" id="KW-0732">Signal</keyword>
<dbReference type="InterPro" id="IPR011250">
    <property type="entry name" value="OMP/PagP_B-barrel"/>
</dbReference>
<accession>A0A1M6PSE7</accession>
<name>A0A1M6PSE7_9BRAD</name>
<evidence type="ECO:0000256" key="1">
    <source>
        <dbReference type="ARBA" id="ARBA00004442"/>
    </source>
</evidence>
<organism evidence="8 9">
    <name type="scientific">Bradyrhizobium lablabi</name>
    <dbReference type="NCBI Taxonomy" id="722472"/>
    <lineage>
        <taxon>Bacteria</taxon>
        <taxon>Pseudomonadati</taxon>
        <taxon>Pseudomonadota</taxon>
        <taxon>Alphaproteobacteria</taxon>
        <taxon>Hyphomicrobiales</taxon>
        <taxon>Nitrobacteraceae</taxon>
        <taxon>Bradyrhizobium</taxon>
    </lineage>
</organism>
<protein>
    <submittedName>
        <fullName evidence="8">Outer membrane immunogenic protein</fullName>
    </submittedName>
</protein>
<dbReference type="PANTHER" id="PTHR34001">
    <property type="entry name" value="BLL7405 PROTEIN"/>
    <property type="match status" value="1"/>
</dbReference>
<dbReference type="InterPro" id="IPR027385">
    <property type="entry name" value="Beta-barrel_OMP"/>
</dbReference>
<dbReference type="RefSeq" id="WP_154071270.1">
    <property type="nucleotide sequence ID" value="NZ_LT670844.1"/>
</dbReference>
<dbReference type="Gene3D" id="2.40.160.20">
    <property type="match status" value="1"/>
</dbReference>
<proteinExistence type="inferred from homology"/>
<dbReference type="EMBL" id="LT670844">
    <property type="protein sequence ID" value="SHK10830.1"/>
    <property type="molecule type" value="Genomic_DNA"/>
</dbReference>
<evidence type="ECO:0000313" key="8">
    <source>
        <dbReference type="EMBL" id="SHK10830.1"/>
    </source>
</evidence>
<reference evidence="8 9" key="1">
    <citation type="submission" date="2016-11" db="EMBL/GenBank/DDBJ databases">
        <authorList>
            <person name="Jaros S."/>
            <person name="Januszkiewicz K."/>
            <person name="Wedrychowicz H."/>
        </authorList>
    </citation>
    <scope>NUCLEOTIDE SEQUENCE [LARGE SCALE GENOMIC DNA]</scope>
    <source>
        <strain evidence="8 9">GAS499</strain>
    </source>
</reference>
<evidence type="ECO:0000256" key="6">
    <source>
        <dbReference type="SAM" id="SignalP"/>
    </source>
</evidence>
<evidence type="ECO:0000256" key="4">
    <source>
        <dbReference type="ARBA" id="ARBA00023237"/>
    </source>
</evidence>
<feature type="domain" description="Outer membrane protein beta-barrel" evidence="7">
    <location>
        <begin position="22"/>
        <end position="268"/>
    </location>
</feature>
<evidence type="ECO:0000256" key="3">
    <source>
        <dbReference type="ARBA" id="ARBA00023136"/>
    </source>
</evidence>
<keyword evidence="4" id="KW-0998">Cell outer membrane</keyword>
<evidence type="ECO:0000256" key="2">
    <source>
        <dbReference type="ARBA" id="ARBA00022729"/>
    </source>
</evidence>
<feature type="chain" id="PRO_5012545267" evidence="6">
    <location>
        <begin position="21"/>
        <end position="309"/>
    </location>
</feature>
<evidence type="ECO:0000313" key="9">
    <source>
        <dbReference type="Proteomes" id="UP000189935"/>
    </source>
</evidence>
<feature type="signal peptide" evidence="6">
    <location>
        <begin position="1"/>
        <end position="20"/>
    </location>
</feature>
<dbReference type="InterPro" id="IPR051692">
    <property type="entry name" value="OMP-like"/>
</dbReference>
<dbReference type="PANTHER" id="PTHR34001:SF3">
    <property type="entry name" value="BLL7405 PROTEIN"/>
    <property type="match status" value="1"/>
</dbReference>
<comment type="similarity">
    <text evidence="5">Belongs to the Omp25/RopB family.</text>
</comment>
<sequence>MKKLALTVSMLALGSTSALAADLPAKVYTKAPPPIVAVYDWTGFYVGGNVGYSWGRSSTNEAFIDPLATPSLVAATSAKYHLDGVIGGGQIGYNWQRDKWVFGLEGDIQGSGEKGSTTAVCPGGSPTATTLVGLSGPCTVGHLGDTAPFNVAAFPVTTALSEKIEWFGTVRGRIGPTITPTILAYVTGGLAYGEVKATETIAGTNVTNPFGQGTNGGTVLTPFAASFGNTSTRVGWTVGAGVEGVISGNWTAKIEYLYMDLGNISGTFITPVIAPSGGFLTASYNSHITDNILRVGINYRWGGPVVAKY</sequence>
<dbReference type="GO" id="GO:0009279">
    <property type="term" value="C:cell outer membrane"/>
    <property type="evidence" value="ECO:0007669"/>
    <property type="project" value="UniProtKB-SubCell"/>
</dbReference>
<gene>
    <name evidence="8" type="ORF">SAMN05444159_2431</name>
</gene>
<dbReference type="Proteomes" id="UP000189935">
    <property type="component" value="Chromosome I"/>
</dbReference>
<comment type="subcellular location">
    <subcellularLocation>
        <location evidence="1">Cell outer membrane</location>
    </subcellularLocation>
</comment>
<evidence type="ECO:0000259" key="7">
    <source>
        <dbReference type="Pfam" id="PF13505"/>
    </source>
</evidence>
<dbReference type="AlphaFoldDB" id="A0A1M6PSE7"/>
<dbReference type="OrthoDB" id="9815357at2"/>
<keyword evidence="3" id="KW-0472">Membrane</keyword>
<evidence type="ECO:0000256" key="5">
    <source>
        <dbReference type="ARBA" id="ARBA00038306"/>
    </source>
</evidence>
<dbReference type="Pfam" id="PF13505">
    <property type="entry name" value="OMP_b-brl"/>
    <property type="match status" value="1"/>
</dbReference>